<evidence type="ECO:0000313" key="2">
    <source>
        <dbReference type="EMBL" id="EGX94461.1"/>
    </source>
</evidence>
<dbReference type="Proteomes" id="UP000001610">
    <property type="component" value="Unassembled WGS sequence"/>
</dbReference>
<sequence length="354" mass="39340">MDADSTASLPAAIFENGRFGTVAHPPVAPLVSWLHERRRLAGKLVKENDPQICWREGFACAKNSDSHLCPVLRASEPSARQNHFERQLQIVYNNNPKAFQTRRLKAQGHGEARVSERRLHNRSRFNPNELDNDVALARSGVPLPGECNNRRCPSLERQEAFYDASTTKGKVHVRRFAASEDAQVAALYHKGLLYNSAEESRTTFDLNSIRHSEPTYIIRPARRGRKSAKHGHDDGSTYALEHPLYLNLSFSDIGDDEAIARFFASQQASPEEAIQHASSKDSTDSAPPPLRIIYELDGSRGSVDIDASQPPDLILDSEDFEILSDSEMQDTPYSTQHSAADPSSAAWVLVGNDL</sequence>
<evidence type="ECO:0000313" key="3">
    <source>
        <dbReference type="Proteomes" id="UP000001610"/>
    </source>
</evidence>
<dbReference type="EMBL" id="JH126400">
    <property type="protein sequence ID" value="EGX94461.1"/>
    <property type="molecule type" value="Genomic_DNA"/>
</dbReference>
<dbReference type="GeneID" id="18164759"/>
<protein>
    <submittedName>
        <fullName evidence="2">Uncharacterized protein</fullName>
    </submittedName>
</protein>
<dbReference type="RefSeq" id="XP_006667947.1">
    <property type="nucleotide sequence ID" value="XM_006667884.1"/>
</dbReference>
<dbReference type="InParanoid" id="G3JBF4"/>
<dbReference type="HOGENOM" id="CLU_067396_0_0_1"/>
<reference evidence="2 3" key="1">
    <citation type="journal article" date="2011" name="Genome Biol.">
        <title>Genome sequence of the insect pathogenic fungus Cordyceps militaris, a valued traditional Chinese medicine.</title>
        <authorList>
            <person name="Zheng P."/>
            <person name="Xia Y."/>
            <person name="Xiao G."/>
            <person name="Xiong C."/>
            <person name="Hu X."/>
            <person name="Zhang S."/>
            <person name="Zheng H."/>
            <person name="Huang Y."/>
            <person name="Zhou Y."/>
            <person name="Wang S."/>
            <person name="Zhao G.P."/>
            <person name="Liu X."/>
            <person name="St Leger R.J."/>
            <person name="Wang C."/>
        </authorList>
    </citation>
    <scope>NUCLEOTIDE SEQUENCE [LARGE SCALE GENOMIC DNA]</scope>
    <source>
        <strain evidence="2 3">CM01</strain>
    </source>
</reference>
<dbReference type="OMA" id="QRANPRW"/>
<evidence type="ECO:0000256" key="1">
    <source>
        <dbReference type="SAM" id="MobiDB-lite"/>
    </source>
</evidence>
<dbReference type="AlphaFoldDB" id="G3JBF4"/>
<organism evidence="2 3">
    <name type="scientific">Cordyceps militaris (strain CM01)</name>
    <name type="common">Caterpillar fungus</name>
    <dbReference type="NCBI Taxonomy" id="983644"/>
    <lineage>
        <taxon>Eukaryota</taxon>
        <taxon>Fungi</taxon>
        <taxon>Dikarya</taxon>
        <taxon>Ascomycota</taxon>
        <taxon>Pezizomycotina</taxon>
        <taxon>Sordariomycetes</taxon>
        <taxon>Hypocreomycetidae</taxon>
        <taxon>Hypocreales</taxon>
        <taxon>Cordycipitaceae</taxon>
        <taxon>Cordyceps</taxon>
    </lineage>
</organism>
<dbReference type="OrthoDB" id="5207704at2759"/>
<dbReference type="STRING" id="983644.G3JBF4"/>
<keyword evidence="3" id="KW-1185">Reference proteome</keyword>
<dbReference type="VEuPathDB" id="FungiDB:CCM_02732"/>
<dbReference type="eggNOG" id="ENOG502RN7X">
    <property type="taxonomic scope" value="Eukaryota"/>
</dbReference>
<proteinExistence type="predicted"/>
<feature type="region of interest" description="Disordered" evidence="1">
    <location>
        <begin position="270"/>
        <end position="290"/>
    </location>
</feature>
<accession>G3JBF4</accession>
<dbReference type="KEGG" id="cmt:CCM_02732"/>
<gene>
    <name evidence="2" type="ORF">CCM_02732</name>
</gene>
<name>G3JBF4_CORMM</name>